<dbReference type="GO" id="GO:0016757">
    <property type="term" value="F:glycosyltransferase activity"/>
    <property type="evidence" value="ECO:0007669"/>
    <property type="project" value="InterPro"/>
</dbReference>
<evidence type="ECO:0000259" key="2">
    <source>
        <dbReference type="Pfam" id="PF00534"/>
    </source>
</evidence>
<dbReference type="Gene3D" id="3.40.50.2000">
    <property type="entry name" value="Glycogen Phosphorylase B"/>
    <property type="match status" value="2"/>
</dbReference>
<dbReference type="PANTHER" id="PTHR46401:SF2">
    <property type="entry name" value="GLYCOSYLTRANSFERASE WBBK-RELATED"/>
    <property type="match status" value="1"/>
</dbReference>
<keyword evidence="1" id="KW-0808">Transferase</keyword>
<dbReference type="GO" id="GO:0009103">
    <property type="term" value="P:lipopolysaccharide biosynthetic process"/>
    <property type="evidence" value="ECO:0007669"/>
    <property type="project" value="TreeGrafter"/>
</dbReference>
<dbReference type="SUPFAM" id="SSF53756">
    <property type="entry name" value="UDP-Glycosyltransferase/glycogen phosphorylase"/>
    <property type="match status" value="1"/>
</dbReference>
<proteinExistence type="predicted"/>
<evidence type="ECO:0000259" key="3">
    <source>
        <dbReference type="Pfam" id="PF13439"/>
    </source>
</evidence>
<dbReference type="Pfam" id="PF00534">
    <property type="entry name" value="Glycos_transf_1"/>
    <property type="match status" value="1"/>
</dbReference>
<sequence>MTDGFFFDARYIRVGHHDGISRFSAGLFAEISKLIETTAIISDLRQLDKLPAGTKFVKVSSPTSIFEPLVAFQLNRLKAKIVFSPMQTMGSFARKYKLVLTVHDLIYYSHPAPPPNFNFLIKFLWRLYHLVYWPQRLLLNRADAVVTVSNTTKNLISKNNLTTKPVSVVYNSAEPAKQVRTNQLPASPRTMVYMGSFMDYKNVEILIEAMAQLPGYHLNLLSRIDAKRKTELTKLIPNGAVVNFLNGVSDEEYQIQLAGAAALVSGSKDEGFGIPLVEAMAIGTPVVVSEIEIFKEIGESAAVYFDPDSADSFAKAVRSLEDPEMWTRLSALSTKQASKFSWKNSSLELLRVINSL</sequence>
<dbReference type="CDD" id="cd03809">
    <property type="entry name" value="GT4_MtfB-like"/>
    <property type="match status" value="1"/>
</dbReference>
<dbReference type="Pfam" id="PF13439">
    <property type="entry name" value="Glyco_transf_4"/>
    <property type="match status" value="1"/>
</dbReference>
<dbReference type="PANTHER" id="PTHR46401">
    <property type="entry name" value="GLYCOSYLTRANSFERASE WBBK-RELATED"/>
    <property type="match status" value="1"/>
</dbReference>
<protein>
    <submittedName>
        <fullName evidence="4">Unannotated protein</fullName>
    </submittedName>
</protein>
<accession>A0A6J6HWB0</accession>
<feature type="domain" description="Glycosyl transferase family 1" evidence="2">
    <location>
        <begin position="181"/>
        <end position="322"/>
    </location>
</feature>
<name>A0A6J6HWB0_9ZZZZ</name>
<gene>
    <name evidence="4" type="ORF">UFOPK1909_00158</name>
</gene>
<organism evidence="4">
    <name type="scientific">freshwater metagenome</name>
    <dbReference type="NCBI Taxonomy" id="449393"/>
    <lineage>
        <taxon>unclassified sequences</taxon>
        <taxon>metagenomes</taxon>
        <taxon>ecological metagenomes</taxon>
    </lineage>
</organism>
<reference evidence="4" key="1">
    <citation type="submission" date="2020-05" db="EMBL/GenBank/DDBJ databases">
        <authorList>
            <person name="Chiriac C."/>
            <person name="Salcher M."/>
            <person name="Ghai R."/>
            <person name="Kavagutti S V."/>
        </authorList>
    </citation>
    <scope>NUCLEOTIDE SEQUENCE</scope>
</reference>
<dbReference type="AlphaFoldDB" id="A0A6J6HWB0"/>
<feature type="domain" description="Glycosyltransferase subfamily 4-like N-terminal" evidence="3">
    <location>
        <begin position="75"/>
        <end position="172"/>
    </location>
</feature>
<evidence type="ECO:0000256" key="1">
    <source>
        <dbReference type="ARBA" id="ARBA00022679"/>
    </source>
</evidence>
<dbReference type="InterPro" id="IPR001296">
    <property type="entry name" value="Glyco_trans_1"/>
</dbReference>
<dbReference type="EMBL" id="CAEZVD010000004">
    <property type="protein sequence ID" value="CAB4615424.1"/>
    <property type="molecule type" value="Genomic_DNA"/>
</dbReference>
<evidence type="ECO:0000313" key="4">
    <source>
        <dbReference type="EMBL" id="CAB4615424.1"/>
    </source>
</evidence>
<dbReference type="InterPro" id="IPR028098">
    <property type="entry name" value="Glyco_trans_4-like_N"/>
</dbReference>